<feature type="chain" id="PRO_5021928717" description="SnoaL-like domain-containing protein" evidence="1">
    <location>
        <begin position="18"/>
        <end position="142"/>
    </location>
</feature>
<dbReference type="EMBL" id="BJXB01000004">
    <property type="protein sequence ID" value="GEM45588.1"/>
    <property type="molecule type" value="Genomic_DNA"/>
</dbReference>
<gene>
    <name evidence="2" type="ORF">DC3_12230</name>
</gene>
<feature type="signal peptide" evidence="1">
    <location>
        <begin position="1"/>
        <end position="17"/>
    </location>
</feature>
<dbReference type="OrthoDB" id="7876517at2"/>
<accession>A0A511MZ64</accession>
<evidence type="ECO:0008006" key="4">
    <source>
        <dbReference type="Google" id="ProtNLM"/>
    </source>
</evidence>
<protein>
    <recommendedName>
        <fullName evidence="4">SnoaL-like domain-containing protein</fullName>
    </recommendedName>
</protein>
<evidence type="ECO:0000313" key="3">
    <source>
        <dbReference type="Proteomes" id="UP000321306"/>
    </source>
</evidence>
<evidence type="ECO:0000256" key="1">
    <source>
        <dbReference type="SAM" id="SignalP"/>
    </source>
</evidence>
<name>A0A511MZ64_DEIC1</name>
<comment type="caution">
    <text evidence="2">The sequence shown here is derived from an EMBL/GenBank/DDBJ whole genome shotgun (WGS) entry which is preliminary data.</text>
</comment>
<dbReference type="SUPFAM" id="SSF54427">
    <property type="entry name" value="NTF2-like"/>
    <property type="match status" value="1"/>
</dbReference>
<sequence>MKKWITLTLLALSTVHAQTLQTLNQTITTYGQIWQESVPEKRLPLMEKVLSADFDYVDDYGQSVGHQGLSDIITGMHNSYPGFTVEFGPVARHHNVARMAWAIYRKDKSLLVKGFDVVRFNEAGQLTSLVGFVGNFSTDALD</sequence>
<dbReference type="AlphaFoldDB" id="A0A511MZ64"/>
<keyword evidence="1" id="KW-0732">Signal</keyword>
<evidence type="ECO:0000313" key="2">
    <source>
        <dbReference type="EMBL" id="GEM45588.1"/>
    </source>
</evidence>
<keyword evidence="3" id="KW-1185">Reference proteome</keyword>
<dbReference type="RefSeq" id="WP_146883040.1">
    <property type="nucleotide sequence ID" value="NZ_BJXB01000004.1"/>
</dbReference>
<dbReference type="Proteomes" id="UP000321306">
    <property type="component" value="Unassembled WGS sequence"/>
</dbReference>
<dbReference type="Gene3D" id="3.10.450.50">
    <property type="match status" value="1"/>
</dbReference>
<dbReference type="InterPro" id="IPR032710">
    <property type="entry name" value="NTF2-like_dom_sf"/>
</dbReference>
<organism evidence="2 3">
    <name type="scientific">Deinococcus cellulosilyticus (strain DSM 18568 / NBRC 106333 / KACC 11606 / 5516J-15)</name>
    <dbReference type="NCBI Taxonomy" id="1223518"/>
    <lineage>
        <taxon>Bacteria</taxon>
        <taxon>Thermotogati</taxon>
        <taxon>Deinococcota</taxon>
        <taxon>Deinococci</taxon>
        <taxon>Deinococcales</taxon>
        <taxon>Deinococcaceae</taxon>
        <taxon>Deinococcus</taxon>
    </lineage>
</organism>
<proteinExistence type="predicted"/>
<reference evidence="2 3" key="1">
    <citation type="submission" date="2019-07" db="EMBL/GenBank/DDBJ databases">
        <title>Whole genome shotgun sequence of Deinococcus cellulosilyticus NBRC 106333.</title>
        <authorList>
            <person name="Hosoyama A."/>
            <person name="Uohara A."/>
            <person name="Ohji S."/>
            <person name="Ichikawa N."/>
        </authorList>
    </citation>
    <scope>NUCLEOTIDE SEQUENCE [LARGE SCALE GENOMIC DNA]</scope>
    <source>
        <strain evidence="2 3">NBRC 106333</strain>
    </source>
</reference>